<evidence type="ECO:0000256" key="2">
    <source>
        <dbReference type="ARBA" id="ARBA00011902"/>
    </source>
</evidence>
<dbReference type="InterPro" id="IPR055163">
    <property type="entry name" value="ALK/LTK-like_GRD"/>
</dbReference>
<organism evidence="18">
    <name type="scientific">Streptomyces sp. NBC_00180</name>
    <dbReference type="NCBI Taxonomy" id="2903632"/>
    <lineage>
        <taxon>Bacteria</taxon>
        <taxon>Bacillati</taxon>
        <taxon>Actinomycetota</taxon>
        <taxon>Actinomycetes</taxon>
        <taxon>Kitasatosporales</taxon>
        <taxon>Streptomycetaceae</taxon>
        <taxon>Streptomyces</taxon>
    </lineage>
</organism>
<evidence type="ECO:0000256" key="7">
    <source>
        <dbReference type="ARBA" id="ARBA00022741"/>
    </source>
</evidence>
<protein>
    <recommendedName>
        <fullName evidence="2">receptor protein-tyrosine kinase</fullName>
        <ecNumber evidence="2">2.7.10.1</ecNumber>
    </recommendedName>
</protein>
<evidence type="ECO:0000259" key="17">
    <source>
        <dbReference type="Pfam" id="PF12810"/>
    </source>
</evidence>
<evidence type="ECO:0000256" key="15">
    <source>
        <dbReference type="ARBA" id="ARBA00023180"/>
    </source>
</evidence>
<sequence>MVGSRPGRASARQVSRRTRLAGAVTGSLILTAGICTVGAGTASAADPVTETFGYTGGAQSWTVPAGVTRIHVVADGAQGGRNGGVGARVSSDLAVAGGQTLDIYVGGAGGNVDGGFNGGGRGALRERVAWYVDSGGGGGASDIRSSGGSPSDRLMVAAGGGGSAGGYPSRAAGGSAGADGSDGANGIAVTGGQGGKAGTASGGGAGGASGAYAAAWPPGTAGELAVGGNGGNENVSSLTGTNSGGGGGGGLFGGGGGGSGTWYLNQDHSGGGGGGGGSSLDPDGGPAPTPAPAGNGQVTVTYTIPYDFTGFYAPVDAAPALNQMNAGRTVPVKFSLDGDKGLDILAAGSPTSRQIECATNAPVDMVETTTTSNSGLTYDSASQQYQYNWKTEKAWSGTCREFTLTLDDGISHTANFQFK</sequence>
<keyword evidence="6" id="KW-0732">Signal</keyword>
<dbReference type="Pfam" id="PF12810">
    <property type="entry name" value="ALK_LTK_GRD"/>
    <property type="match status" value="1"/>
</dbReference>
<evidence type="ECO:0000256" key="11">
    <source>
        <dbReference type="ARBA" id="ARBA00023136"/>
    </source>
</evidence>
<evidence type="ECO:0000256" key="1">
    <source>
        <dbReference type="ARBA" id="ARBA00004251"/>
    </source>
</evidence>
<keyword evidence="4" id="KW-0808">Transferase</keyword>
<feature type="region of interest" description="Disordered" evidence="16">
    <location>
        <begin position="224"/>
        <end position="296"/>
    </location>
</feature>
<keyword evidence="9" id="KW-0067">ATP-binding</keyword>
<keyword evidence="5" id="KW-0812">Transmembrane</keyword>
<feature type="compositionally biased region" description="Gly residues" evidence="16">
    <location>
        <begin position="269"/>
        <end position="278"/>
    </location>
</feature>
<keyword evidence="12" id="KW-0829">Tyrosine-protein kinase</keyword>
<keyword evidence="14" id="KW-0675">Receptor</keyword>
<evidence type="ECO:0000256" key="6">
    <source>
        <dbReference type="ARBA" id="ARBA00022729"/>
    </source>
</evidence>
<evidence type="ECO:0000256" key="9">
    <source>
        <dbReference type="ARBA" id="ARBA00022840"/>
    </source>
</evidence>
<evidence type="ECO:0000313" key="19">
    <source>
        <dbReference type="EMBL" id="WTP91867.1"/>
    </source>
</evidence>
<dbReference type="GO" id="GO:0004714">
    <property type="term" value="F:transmembrane receptor protein tyrosine kinase activity"/>
    <property type="evidence" value="ECO:0007669"/>
    <property type="project" value="UniProtKB-EC"/>
</dbReference>
<gene>
    <name evidence="18" type="ORF">OG477_00505</name>
    <name evidence="19" type="ORF">OG477_44835</name>
</gene>
<dbReference type="AlphaFoldDB" id="A0AAU1HMP6"/>
<evidence type="ECO:0000256" key="13">
    <source>
        <dbReference type="ARBA" id="ARBA00023157"/>
    </source>
</evidence>
<dbReference type="EMBL" id="CP108140">
    <property type="protein sequence ID" value="WTP91867.1"/>
    <property type="molecule type" value="Genomic_DNA"/>
</dbReference>
<feature type="compositionally biased region" description="Low complexity" evidence="16">
    <location>
        <begin position="232"/>
        <end position="241"/>
    </location>
</feature>
<proteinExistence type="predicted"/>
<dbReference type="NCBIfam" id="NF038114">
    <property type="entry name" value="rightmost"/>
    <property type="match status" value="1"/>
</dbReference>
<reference evidence="18" key="1">
    <citation type="submission" date="2022-10" db="EMBL/GenBank/DDBJ databases">
        <title>The complete genomes of actinobacterial strains from the NBC collection.</title>
        <authorList>
            <person name="Joergensen T.S."/>
            <person name="Alvarez Arevalo M."/>
            <person name="Sterndorff E.B."/>
            <person name="Faurdal D."/>
            <person name="Vuksanovic O."/>
            <person name="Mourched A.-S."/>
            <person name="Charusanti P."/>
            <person name="Shaw S."/>
            <person name="Blin K."/>
            <person name="Weber T."/>
        </authorList>
    </citation>
    <scope>NUCLEOTIDE SEQUENCE</scope>
    <source>
        <strain evidence="18">NBC 00180</strain>
    </source>
</reference>
<evidence type="ECO:0000256" key="3">
    <source>
        <dbReference type="ARBA" id="ARBA00022475"/>
    </source>
</evidence>
<name>A0AAU1HMP6_9ACTN</name>
<evidence type="ECO:0000256" key="4">
    <source>
        <dbReference type="ARBA" id="ARBA00022679"/>
    </source>
</evidence>
<accession>A0AAU1HMP6</accession>
<dbReference type="GO" id="GO:0005524">
    <property type="term" value="F:ATP binding"/>
    <property type="evidence" value="ECO:0007669"/>
    <property type="project" value="UniProtKB-KW"/>
</dbReference>
<keyword evidence="7" id="KW-0547">Nucleotide-binding</keyword>
<keyword evidence="8" id="KW-0418">Kinase</keyword>
<keyword evidence="10" id="KW-1133">Transmembrane helix</keyword>
<dbReference type="GO" id="GO:0005886">
    <property type="term" value="C:plasma membrane"/>
    <property type="evidence" value="ECO:0007669"/>
    <property type="project" value="UniProtKB-SubCell"/>
</dbReference>
<keyword evidence="3" id="KW-1003">Cell membrane</keyword>
<feature type="compositionally biased region" description="Gly residues" evidence="16">
    <location>
        <begin position="242"/>
        <end position="260"/>
    </location>
</feature>
<keyword evidence="13" id="KW-1015">Disulfide bond</keyword>
<dbReference type="EMBL" id="CP108140">
    <property type="protein sequence ID" value="WTP83970.1"/>
    <property type="molecule type" value="Genomic_DNA"/>
</dbReference>
<comment type="subcellular location">
    <subcellularLocation>
        <location evidence="1">Cell membrane</location>
        <topology evidence="1">Single-pass type I membrane protein</topology>
    </subcellularLocation>
</comment>
<evidence type="ECO:0000256" key="5">
    <source>
        <dbReference type="ARBA" id="ARBA00022692"/>
    </source>
</evidence>
<dbReference type="EC" id="2.7.10.1" evidence="2"/>
<evidence type="ECO:0000256" key="8">
    <source>
        <dbReference type="ARBA" id="ARBA00022777"/>
    </source>
</evidence>
<feature type="region of interest" description="Disordered" evidence="16">
    <location>
        <begin position="138"/>
        <end position="157"/>
    </location>
</feature>
<keyword evidence="15" id="KW-0325">Glycoprotein</keyword>
<evidence type="ECO:0000313" key="18">
    <source>
        <dbReference type="EMBL" id="WTP83970.1"/>
    </source>
</evidence>
<evidence type="ECO:0000256" key="12">
    <source>
        <dbReference type="ARBA" id="ARBA00023137"/>
    </source>
</evidence>
<keyword evidence="11" id="KW-0472">Membrane</keyword>
<evidence type="ECO:0000256" key="10">
    <source>
        <dbReference type="ARBA" id="ARBA00022989"/>
    </source>
</evidence>
<evidence type="ECO:0000256" key="14">
    <source>
        <dbReference type="ARBA" id="ARBA00023170"/>
    </source>
</evidence>
<evidence type="ECO:0000256" key="16">
    <source>
        <dbReference type="SAM" id="MobiDB-lite"/>
    </source>
</evidence>
<feature type="domain" description="ALK/LTK-like glycine-rich" evidence="17">
    <location>
        <begin position="76"/>
        <end position="279"/>
    </location>
</feature>